<dbReference type="InterPro" id="IPR003425">
    <property type="entry name" value="CCB3/YggT"/>
</dbReference>
<comment type="similarity">
    <text evidence="1">Belongs to the YggT family.</text>
</comment>
<gene>
    <name evidence="3" type="ORF">DDZ18_00975</name>
</gene>
<proteinExistence type="inferred from homology"/>
<keyword evidence="2" id="KW-1133">Transmembrane helix</keyword>
<keyword evidence="4" id="KW-1185">Reference proteome</keyword>
<protein>
    <submittedName>
        <fullName evidence="3">YggT family protein</fullName>
    </submittedName>
</protein>
<dbReference type="RefSeq" id="WP_109251488.1">
    <property type="nucleotide sequence ID" value="NZ_QEXV01000001.1"/>
</dbReference>
<reference evidence="4" key="1">
    <citation type="submission" date="2018-05" db="EMBL/GenBank/DDBJ databases">
        <authorList>
            <person name="Liu B.-T."/>
        </authorList>
    </citation>
    <scope>NUCLEOTIDE SEQUENCE [LARGE SCALE GENOMIC DNA]</scope>
    <source>
        <strain evidence="4">WD6-1</strain>
    </source>
</reference>
<evidence type="ECO:0000256" key="1">
    <source>
        <dbReference type="ARBA" id="ARBA00010894"/>
    </source>
</evidence>
<accession>A0A2U2BW64</accession>
<dbReference type="Proteomes" id="UP000245168">
    <property type="component" value="Unassembled WGS sequence"/>
</dbReference>
<evidence type="ECO:0000313" key="4">
    <source>
        <dbReference type="Proteomes" id="UP000245168"/>
    </source>
</evidence>
<dbReference type="GO" id="GO:0016020">
    <property type="term" value="C:membrane"/>
    <property type="evidence" value="ECO:0007669"/>
    <property type="project" value="InterPro"/>
</dbReference>
<feature type="transmembrane region" description="Helical" evidence="2">
    <location>
        <begin position="75"/>
        <end position="92"/>
    </location>
</feature>
<comment type="caution">
    <text evidence="3">The sequence shown here is derived from an EMBL/GenBank/DDBJ whole genome shotgun (WGS) entry which is preliminary data.</text>
</comment>
<organism evidence="3 4">
    <name type="scientific">Marinicauda salina</name>
    <dbReference type="NCBI Taxonomy" id="2135793"/>
    <lineage>
        <taxon>Bacteria</taxon>
        <taxon>Pseudomonadati</taxon>
        <taxon>Pseudomonadota</taxon>
        <taxon>Alphaproteobacteria</taxon>
        <taxon>Maricaulales</taxon>
        <taxon>Maricaulaceae</taxon>
        <taxon>Marinicauda</taxon>
    </lineage>
</organism>
<dbReference type="PANTHER" id="PTHR33219">
    <property type="entry name" value="YLMG HOMOLOG PROTEIN 2, CHLOROPLASTIC"/>
    <property type="match status" value="1"/>
</dbReference>
<evidence type="ECO:0000256" key="2">
    <source>
        <dbReference type="SAM" id="Phobius"/>
    </source>
</evidence>
<feature type="transmembrane region" description="Helical" evidence="2">
    <location>
        <begin position="7"/>
        <end position="34"/>
    </location>
</feature>
<sequence>MSFGQALIVYFIDPLLGLLILLIFVGVIMSWLVAFNVLNPHNQLVRAIWRFTNAVTEPLLRPIRQVIPPLGGMDFSPLILLLVVFFVRDWLVRDQLFRLLG</sequence>
<dbReference type="EMBL" id="QEXV01000001">
    <property type="protein sequence ID" value="PWE18214.1"/>
    <property type="molecule type" value="Genomic_DNA"/>
</dbReference>
<name>A0A2U2BW64_9PROT</name>
<dbReference type="AlphaFoldDB" id="A0A2U2BW64"/>
<dbReference type="Pfam" id="PF02325">
    <property type="entry name" value="CCB3_YggT"/>
    <property type="match status" value="1"/>
</dbReference>
<keyword evidence="2" id="KW-0812">Transmembrane</keyword>
<dbReference type="OrthoDB" id="9814445at2"/>
<dbReference type="PANTHER" id="PTHR33219:SF14">
    <property type="entry name" value="PROTEIN COFACTOR ASSEMBLY OF COMPLEX C SUBUNIT B CCB3, CHLOROPLASTIC-RELATED"/>
    <property type="match status" value="1"/>
</dbReference>
<keyword evidence="2" id="KW-0472">Membrane</keyword>
<evidence type="ECO:0000313" key="3">
    <source>
        <dbReference type="EMBL" id="PWE18214.1"/>
    </source>
</evidence>